<evidence type="ECO:0000256" key="2">
    <source>
        <dbReference type="ARBA" id="ARBA00023002"/>
    </source>
</evidence>
<dbReference type="Pfam" id="PF13561">
    <property type="entry name" value="adh_short_C2"/>
    <property type="match status" value="1"/>
</dbReference>
<dbReference type="PRINTS" id="PR00080">
    <property type="entry name" value="SDRFAMILY"/>
</dbReference>
<evidence type="ECO:0000313" key="4">
    <source>
        <dbReference type="Proteomes" id="UP000094469"/>
    </source>
</evidence>
<evidence type="ECO:0000313" key="3">
    <source>
        <dbReference type="EMBL" id="OEG21664.1"/>
    </source>
</evidence>
<comment type="similarity">
    <text evidence="1">Belongs to the short-chain dehydrogenases/reductases (SDR) family.</text>
</comment>
<dbReference type="PANTHER" id="PTHR42879">
    <property type="entry name" value="3-OXOACYL-(ACYL-CARRIER-PROTEIN) REDUCTASE"/>
    <property type="match status" value="1"/>
</dbReference>
<dbReference type="FunFam" id="3.40.50.720:FF:000084">
    <property type="entry name" value="Short-chain dehydrogenase reductase"/>
    <property type="match status" value="1"/>
</dbReference>
<dbReference type="Proteomes" id="UP000094469">
    <property type="component" value="Unassembled WGS sequence"/>
</dbReference>
<reference evidence="4" key="1">
    <citation type="submission" date="2016-09" db="EMBL/GenBank/DDBJ databases">
        <authorList>
            <person name="Gulvik C.A."/>
        </authorList>
    </citation>
    <scope>NUCLEOTIDE SEQUENCE [LARGE SCALE GENOMIC DNA]</scope>
    <source>
        <strain evidence="4">LMG 26676</strain>
    </source>
</reference>
<dbReference type="EMBL" id="MIKC01000039">
    <property type="protein sequence ID" value="OEG21664.1"/>
    <property type="molecule type" value="Genomic_DNA"/>
</dbReference>
<dbReference type="GO" id="GO:0016491">
    <property type="term" value="F:oxidoreductase activity"/>
    <property type="evidence" value="ECO:0007669"/>
    <property type="project" value="UniProtKB-KW"/>
</dbReference>
<evidence type="ECO:0000256" key="1">
    <source>
        <dbReference type="ARBA" id="ARBA00006484"/>
    </source>
</evidence>
<sequence>MNRLLGKVVLVTEAQSSIGAATARLASNNGAIVVCTGKSLDKLATIVSEITQKGGTAVSFEHDISSFKSWQKVIARTIKKYAKIDVLVNNAGISSPKILLELSAEDWYKIQTIDLNSFTYVLKEVLPIMKKNGGGSIVTVSSLQGLVGLPESSPYVAAKDVLRSQTLDAAFEYAKDNIRINSICPGVIHTPLIETSFPNIKPLYKKFVQFPYLGKPEDIANGIIYLACDEASFVTGAEIVIHGDRITK</sequence>
<dbReference type="InterPro" id="IPR002347">
    <property type="entry name" value="SDR_fam"/>
</dbReference>
<dbReference type="Gene3D" id="3.40.50.720">
    <property type="entry name" value="NAD(P)-binding Rossmann-like Domain"/>
    <property type="match status" value="1"/>
</dbReference>
<accession>A0A1E5H9S5</accession>
<dbReference type="CDD" id="cd05233">
    <property type="entry name" value="SDR_c"/>
    <property type="match status" value="1"/>
</dbReference>
<dbReference type="PRINTS" id="PR00081">
    <property type="entry name" value="GDHRDH"/>
</dbReference>
<dbReference type="GO" id="GO:0008206">
    <property type="term" value="P:bile acid metabolic process"/>
    <property type="evidence" value="ECO:0007669"/>
    <property type="project" value="UniProtKB-ARBA"/>
</dbReference>
<dbReference type="SUPFAM" id="SSF51735">
    <property type="entry name" value="NAD(P)-binding Rossmann-fold domains"/>
    <property type="match status" value="1"/>
</dbReference>
<dbReference type="InterPro" id="IPR050259">
    <property type="entry name" value="SDR"/>
</dbReference>
<dbReference type="OrthoDB" id="9805904at2"/>
<dbReference type="AlphaFoldDB" id="A0A1E5H9S5"/>
<comment type="caution">
    <text evidence="3">The sequence shown here is derived from an EMBL/GenBank/DDBJ whole genome shotgun (WGS) entry which is preliminary data.</text>
</comment>
<proteinExistence type="inferred from homology"/>
<keyword evidence="2" id="KW-0560">Oxidoreductase</keyword>
<dbReference type="RefSeq" id="WP_069641050.1">
    <property type="nucleotide sequence ID" value="NZ_JAFBEZ010000005.1"/>
</dbReference>
<dbReference type="InterPro" id="IPR036291">
    <property type="entry name" value="NAD(P)-bd_dom_sf"/>
</dbReference>
<dbReference type="PANTHER" id="PTHR42879:SF2">
    <property type="entry name" value="3-OXOACYL-[ACYL-CARRIER-PROTEIN] REDUCTASE FABG"/>
    <property type="match status" value="1"/>
</dbReference>
<name>A0A1E5H9S5_9ENTE</name>
<protein>
    <submittedName>
        <fullName evidence="3">SDR family oxidoreductase</fullName>
    </submittedName>
</protein>
<dbReference type="STRING" id="1131292.BCR24_07260"/>
<organism evidence="3 4">
    <name type="scientific">Enterococcus ureilyticus</name>
    <dbReference type="NCBI Taxonomy" id="1131292"/>
    <lineage>
        <taxon>Bacteria</taxon>
        <taxon>Bacillati</taxon>
        <taxon>Bacillota</taxon>
        <taxon>Bacilli</taxon>
        <taxon>Lactobacillales</taxon>
        <taxon>Enterococcaceae</taxon>
        <taxon>Enterococcus</taxon>
    </lineage>
</organism>
<keyword evidence="4" id="KW-1185">Reference proteome</keyword>
<gene>
    <name evidence="3" type="ORF">BCR24_07260</name>
</gene>